<evidence type="ECO:0000313" key="3">
    <source>
        <dbReference type="EMBL" id="EWM25941.1"/>
    </source>
</evidence>
<keyword evidence="4" id="KW-1185">Reference proteome</keyword>
<organism evidence="3 4">
    <name type="scientific">Nannochloropsis gaditana</name>
    <dbReference type="NCBI Taxonomy" id="72520"/>
    <lineage>
        <taxon>Eukaryota</taxon>
        <taxon>Sar</taxon>
        <taxon>Stramenopiles</taxon>
        <taxon>Ochrophyta</taxon>
        <taxon>Eustigmatophyceae</taxon>
        <taxon>Eustigmatales</taxon>
        <taxon>Monodopsidaceae</taxon>
        <taxon>Nannochloropsis</taxon>
    </lineage>
</organism>
<proteinExistence type="predicted"/>
<name>W7TZ85_9STRA</name>
<reference evidence="3 4" key="1">
    <citation type="journal article" date="2014" name="Mol. Plant">
        <title>Chromosome Scale Genome Assembly and Transcriptome Profiling of Nannochloropsis gaditana in Nitrogen Depletion.</title>
        <authorList>
            <person name="Corteggiani Carpinelli E."/>
            <person name="Telatin A."/>
            <person name="Vitulo N."/>
            <person name="Forcato C."/>
            <person name="D'Angelo M."/>
            <person name="Schiavon R."/>
            <person name="Vezzi A."/>
            <person name="Giacometti G.M."/>
            <person name="Morosinotto T."/>
            <person name="Valle G."/>
        </authorList>
    </citation>
    <scope>NUCLEOTIDE SEQUENCE [LARGE SCALE GENOMIC DNA]</scope>
    <source>
        <strain evidence="3 4">B-31</strain>
    </source>
</reference>
<sequence length="556" mass="62362">MRRTLRAMVGLLCFTSISSLGQSQKLLRSTDADSSEDQDTNSMRDSTNTKDQVIVDLDGAFSPTRGADRAEGRAKTPKIRSTVGSPDRPPVAALQFPTVDQDDKRAAIEWDVDTNEVARGYSWPHCYWHAKYAINYTHFGLIDPNAVYWGQLVRGSGANVAYKMKGRFPKSIYFSWQVYASQTSAAPDQKITDFHVKPLWGTNPFSNPDATPEDMGGYEVYLTPSGEEGYVNELRLPNATINQLILRMYKPDPILGPSISIIDLEPPTLYMAHDMGEGKREWRALPRCSAAKEKLLADLSNAWYEIQYPHATGTEGRGVIPILREMNCPMNPTKGNVSFVLFQGDWLPPELAIARQSQDSPYMMYCINPYNDWRHYLNTLLKIRFKLPVIADGLFSGIRVANVGDYEVRYLSMSTADGFYPTIASIDGRGMQRFYNYSSAGNSSWDGWVEIRVALNEAKARACNFWSDQAIFLPLEVEDVHPAKSIVLFLRSILAHGPKSAGAASKACGNSALCGNPPFIRSIMQEQYPELEVYHCDSCEGKPPLVTRYEDYFKNH</sequence>
<evidence type="ECO:0000256" key="2">
    <source>
        <dbReference type="SAM" id="SignalP"/>
    </source>
</evidence>
<protein>
    <submittedName>
        <fullName evidence="3">Uncharacterized protein</fullName>
    </submittedName>
</protein>
<dbReference type="Proteomes" id="UP000019335">
    <property type="component" value="Chromosome 10"/>
</dbReference>
<feature type="region of interest" description="Disordered" evidence="1">
    <location>
        <begin position="28"/>
        <end position="49"/>
    </location>
</feature>
<feature type="chain" id="PRO_5004904766" evidence="2">
    <location>
        <begin position="24"/>
        <end position="556"/>
    </location>
</feature>
<evidence type="ECO:0000313" key="4">
    <source>
        <dbReference type="Proteomes" id="UP000019335"/>
    </source>
</evidence>
<feature type="signal peptide" evidence="2">
    <location>
        <begin position="1"/>
        <end position="23"/>
    </location>
</feature>
<dbReference type="OrthoDB" id="10269519at2759"/>
<evidence type="ECO:0000256" key="1">
    <source>
        <dbReference type="SAM" id="MobiDB-lite"/>
    </source>
</evidence>
<dbReference type="AlphaFoldDB" id="W7TZ85"/>
<accession>W7TZ85</accession>
<comment type="caution">
    <text evidence="3">The sequence shown here is derived from an EMBL/GenBank/DDBJ whole genome shotgun (WGS) entry which is preliminary data.</text>
</comment>
<dbReference type="EMBL" id="AZIL01000825">
    <property type="protein sequence ID" value="EWM25941.1"/>
    <property type="molecule type" value="Genomic_DNA"/>
</dbReference>
<keyword evidence="2" id="KW-0732">Signal</keyword>
<gene>
    <name evidence="3" type="ORF">Naga_100469g5</name>
</gene>
<feature type="compositionally biased region" description="Polar residues" evidence="1">
    <location>
        <begin position="40"/>
        <end position="49"/>
    </location>
</feature>
<feature type="region of interest" description="Disordered" evidence="1">
    <location>
        <begin position="61"/>
        <end position="91"/>
    </location>
</feature>